<dbReference type="InterPro" id="IPR018062">
    <property type="entry name" value="HTH_AraC-typ_CS"/>
</dbReference>
<reference evidence="6" key="1">
    <citation type="submission" date="2016-01" db="EMBL/GenBank/DDBJ databases">
        <title>Draft genome of Chromobacterium sp. F49.</title>
        <authorList>
            <person name="Hong K.W."/>
        </authorList>
    </citation>
    <scope>NUCLEOTIDE SEQUENCE [LARGE SCALE GENOMIC DNA]</scope>
    <source>
        <strain evidence="6">CN10</strain>
    </source>
</reference>
<dbReference type="CDD" id="cd03136">
    <property type="entry name" value="GATase1_AraC_ArgR_like"/>
    <property type="match status" value="1"/>
</dbReference>
<sequence>MEDPVRVALVLVPPLSALAVGSVAEPFALANRLAGRRLYEVGYYSWDGQPVALAPALAWPVHGALRDGVACDALLVVTEAVGGFADAVFFQAALVRHAQRAALVGGVHAGAWWLAASGLLDGYRATIHWPEAAAFAERFRKVIASQHVFEIDRDRFSCGGGLAAVDGMLALIGRRHGAELAERVAEALCVERIRPSGERQRVPLASRLGERQPKLTEAVMLMEANLEEPLTTDEIARLTGQSRRQLERLFKQYLDTAPSRYYLQLRLEKARGLLQRTNKSVAQIGLCCGFSSGPHFSTVYRAHFGIAPREERLHAEMNGIRPE</sequence>
<keyword evidence="1" id="KW-0805">Transcription regulation</keyword>
<dbReference type="EMBL" id="LQQU01000004">
    <property type="protein sequence ID" value="KZE34944.1"/>
    <property type="molecule type" value="Genomic_DNA"/>
</dbReference>
<dbReference type="GO" id="GO:0003700">
    <property type="term" value="F:DNA-binding transcription factor activity"/>
    <property type="evidence" value="ECO:0007669"/>
    <property type="project" value="InterPro"/>
</dbReference>
<dbReference type="SUPFAM" id="SSF46689">
    <property type="entry name" value="Homeodomain-like"/>
    <property type="match status" value="2"/>
</dbReference>
<name>A0A165G2K5_9NEIS</name>
<dbReference type="InterPro" id="IPR029062">
    <property type="entry name" value="Class_I_gatase-like"/>
</dbReference>
<feature type="domain" description="HTH araC/xylS-type" evidence="4">
    <location>
        <begin position="216"/>
        <end position="314"/>
    </location>
</feature>
<gene>
    <name evidence="5" type="ORF">AVW16_05540</name>
</gene>
<evidence type="ECO:0000259" key="4">
    <source>
        <dbReference type="PROSITE" id="PS01124"/>
    </source>
</evidence>
<evidence type="ECO:0000256" key="1">
    <source>
        <dbReference type="ARBA" id="ARBA00023015"/>
    </source>
</evidence>
<dbReference type="PANTHER" id="PTHR46796">
    <property type="entry name" value="HTH-TYPE TRANSCRIPTIONAL ACTIVATOR RHAS-RELATED"/>
    <property type="match status" value="1"/>
</dbReference>
<evidence type="ECO:0000313" key="6">
    <source>
        <dbReference type="Proteomes" id="UP000076625"/>
    </source>
</evidence>
<evidence type="ECO:0000256" key="2">
    <source>
        <dbReference type="ARBA" id="ARBA00023125"/>
    </source>
</evidence>
<dbReference type="PROSITE" id="PS01124">
    <property type="entry name" value="HTH_ARAC_FAMILY_2"/>
    <property type="match status" value="1"/>
</dbReference>
<dbReference type="STRING" id="1452487.AVW16_05540"/>
<comment type="caution">
    <text evidence="5">The sequence shown here is derived from an EMBL/GenBank/DDBJ whole genome shotgun (WGS) entry which is preliminary data.</text>
</comment>
<dbReference type="InterPro" id="IPR050204">
    <property type="entry name" value="AraC_XylS_family_regulators"/>
</dbReference>
<dbReference type="Proteomes" id="UP000076625">
    <property type="component" value="Unassembled WGS sequence"/>
</dbReference>
<dbReference type="FunFam" id="1.10.10.60:FF:000090">
    <property type="entry name" value="Transcriptional regulator ArgR, AraC family"/>
    <property type="match status" value="1"/>
</dbReference>
<keyword evidence="2" id="KW-0238">DNA-binding</keyword>
<evidence type="ECO:0000256" key="3">
    <source>
        <dbReference type="ARBA" id="ARBA00023163"/>
    </source>
</evidence>
<keyword evidence="3" id="KW-0804">Transcription</keyword>
<dbReference type="SUPFAM" id="SSF52317">
    <property type="entry name" value="Class I glutamine amidotransferase-like"/>
    <property type="match status" value="1"/>
</dbReference>
<dbReference type="AlphaFoldDB" id="A0A165G2K5"/>
<accession>A0A165G2K5</accession>
<dbReference type="OrthoDB" id="9816344at2"/>
<protein>
    <submittedName>
        <fullName evidence="5">AraC family transcriptional regulator</fullName>
    </submittedName>
</protein>
<dbReference type="Pfam" id="PF12833">
    <property type="entry name" value="HTH_18"/>
    <property type="match status" value="1"/>
</dbReference>
<dbReference type="SMART" id="SM00342">
    <property type="entry name" value="HTH_ARAC"/>
    <property type="match status" value="1"/>
</dbReference>
<organism evidence="5 6">
    <name type="scientific">Crenobacter luteus</name>
    <dbReference type="NCBI Taxonomy" id="1452487"/>
    <lineage>
        <taxon>Bacteria</taxon>
        <taxon>Pseudomonadati</taxon>
        <taxon>Pseudomonadota</taxon>
        <taxon>Betaproteobacteria</taxon>
        <taxon>Neisseriales</taxon>
        <taxon>Neisseriaceae</taxon>
        <taxon>Crenobacter</taxon>
    </lineage>
</organism>
<dbReference type="RefSeq" id="WP_066609784.1">
    <property type="nucleotide sequence ID" value="NZ_LQQU01000004.1"/>
</dbReference>
<dbReference type="GO" id="GO:0043565">
    <property type="term" value="F:sequence-specific DNA binding"/>
    <property type="evidence" value="ECO:0007669"/>
    <property type="project" value="InterPro"/>
</dbReference>
<keyword evidence="6" id="KW-1185">Reference proteome</keyword>
<evidence type="ECO:0000313" key="5">
    <source>
        <dbReference type="EMBL" id="KZE34944.1"/>
    </source>
</evidence>
<dbReference type="PROSITE" id="PS00041">
    <property type="entry name" value="HTH_ARAC_FAMILY_1"/>
    <property type="match status" value="1"/>
</dbReference>
<dbReference type="InterPro" id="IPR018060">
    <property type="entry name" value="HTH_AraC"/>
</dbReference>
<proteinExistence type="predicted"/>
<dbReference type="InterPro" id="IPR009057">
    <property type="entry name" value="Homeodomain-like_sf"/>
</dbReference>
<dbReference type="Gene3D" id="1.10.10.60">
    <property type="entry name" value="Homeodomain-like"/>
    <property type="match status" value="1"/>
</dbReference>
<dbReference type="Gene3D" id="3.40.50.880">
    <property type="match status" value="1"/>
</dbReference>